<feature type="compositionally biased region" description="Low complexity" evidence="1">
    <location>
        <begin position="19"/>
        <end position="28"/>
    </location>
</feature>
<feature type="region of interest" description="Disordered" evidence="1">
    <location>
        <begin position="1"/>
        <end position="41"/>
    </location>
</feature>
<reference evidence="2" key="1">
    <citation type="submission" date="2023-06" db="EMBL/GenBank/DDBJ databases">
        <title>Genome-scale phylogeny and comparative genomics of the fungal order Sordariales.</title>
        <authorList>
            <consortium name="Lawrence Berkeley National Laboratory"/>
            <person name="Hensen N."/>
            <person name="Bonometti L."/>
            <person name="Westerberg I."/>
            <person name="Brannstrom I.O."/>
            <person name="Guillou S."/>
            <person name="Cros-Aarteil S."/>
            <person name="Calhoun S."/>
            <person name="Haridas S."/>
            <person name="Kuo A."/>
            <person name="Mondo S."/>
            <person name="Pangilinan J."/>
            <person name="Riley R."/>
            <person name="LaButti K."/>
            <person name="Andreopoulos B."/>
            <person name="Lipzen A."/>
            <person name="Chen C."/>
            <person name="Yanf M."/>
            <person name="Daum C."/>
            <person name="Ng V."/>
            <person name="Clum A."/>
            <person name="Steindorff A."/>
            <person name="Ohm R."/>
            <person name="Martin F."/>
            <person name="Silar P."/>
            <person name="Natvig D."/>
            <person name="Lalanne C."/>
            <person name="Gautier V."/>
            <person name="Ament-velasquez S.L."/>
            <person name="Kruys A."/>
            <person name="Hutchinson M.I."/>
            <person name="Powell A.J."/>
            <person name="Barry K."/>
            <person name="Miller A.N."/>
            <person name="Grigoriev I.V."/>
            <person name="Debuchy R."/>
            <person name="Gladieux P."/>
            <person name="Thoren M.H."/>
            <person name="Johannesson H."/>
        </authorList>
    </citation>
    <scope>NUCLEOTIDE SEQUENCE</scope>
    <source>
        <strain evidence="2">SMH3391-2</strain>
    </source>
</reference>
<comment type="caution">
    <text evidence="2">The sequence shown here is derived from an EMBL/GenBank/DDBJ whole genome shotgun (WGS) entry which is preliminary data.</text>
</comment>
<sequence>MSGANTGPPVSSSRALQVSDSDSQDSSSIEPRTRSGSFQASMPLSIAIRSAPVVVNHEGKSFFPCDTFDKIMTRRAIQDELGALFETDMEKLITTYNRPGVRNHLC</sequence>
<evidence type="ECO:0000256" key="1">
    <source>
        <dbReference type="SAM" id="MobiDB-lite"/>
    </source>
</evidence>
<dbReference type="AlphaFoldDB" id="A0AA39U1A1"/>
<proteinExistence type="predicted"/>
<dbReference type="Proteomes" id="UP001174934">
    <property type="component" value="Unassembled WGS sequence"/>
</dbReference>
<feature type="compositionally biased region" description="Polar residues" evidence="1">
    <location>
        <begin position="1"/>
        <end position="18"/>
    </location>
</feature>
<evidence type="ECO:0000313" key="2">
    <source>
        <dbReference type="EMBL" id="KAK0609695.1"/>
    </source>
</evidence>
<evidence type="ECO:0000313" key="3">
    <source>
        <dbReference type="Proteomes" id="UP001174934"/>
    </source>
</evidence>
<accession>A0AA39U1A1</accession>
<gene>
    <name evidence="2" type="ORF">B0T17DRAFT_546207</name>
</gene>
<protein>
    <submittedName>
        <fullName evidence="2">Uncharacterized protein</fullName>
    </submittedName>
</protein>
<keyword evidence="3" id="KW-1185">Reference proteome</keyword>
<organism evidence="2 3">
    <name type="scientific">Bombardia bombarda</name>
    <dbReference type="NCBI Taxonomy" id="252184"/>
    <lineage>
        <taxon>Eukaryota</taxon>
        <taxon>Fungi</taxon>
        <taxon>Dikarya</taxon>
        <taxon>Ascomycota</taxon>
        <taxon>Pezizomycotina</taxon>
        <taxon>Sordariomycetes</taxon>
        <taxon>Sordariomycetidae</taxon>
        <taxon>Sordariales</taxon>
        <taxon>Lasiosphaeriaceae</taxon>
        <taxon>Bombardia</taxon>
    </lineage>
</organism>
<name>A0AA39U1A1_9PEZI</name>
<dbReference type="EMBL" id="JAULSR010000012">
    <property type="protein sequence ID" value="KAK0609695.1"/>
    <property type="molecule type" value="Genomic_DNA"/>
</dbReference>